<dbReference type="AlphaFoldDB" id="A0A6I3L4U2"/>
<reference evidence="1 2" key="1">
    <citation type="submission" date="2019-11" db="EMBL/GenBank/DDBJ databases">
        <title>Nocardia sp. nov. CT2-14 isolated from soil.</title>
        <authorList>
            <person name="Kanchanasin P."/>
            <person name="Tanasupawat S."/>
            <person name="Yuki M."/>
            <person name="Kudo T."/>
        </authorList>
    </citation>
    <scope>NUCLEOTIDE SEQUENCE [LARGE SCALE GENOMIC DNA]</scope>
    <source>
        <strain evidence="1 2">CT2-14</strain>
    </source>
</reference>
<keyword evidence="2" id="KW-1185">Reference proteome</keyword>
<protein>
    <submittedName>
        <fullName evidence="1">Uncharacterized protein</fullName>
    </submittedName>
</protein>
<accession>A0A6I3L4U2</accession>
<evidence type="ECO:0000313" key="1">
    <source>
        <dbReference type="EMBL" id="MTE16867.1"/>
    </source>
</evidence>
<evidence type="ECO:0000313" key="2">
    <source>
        <dbReference type="Proteomes" id="UP000432464"/>
    </source>
</evidence>
<gene>
    <name evidence="1" type="ORF">GLP40_29505</name>
</gene>
<organism evidence="1 2">
    <name type="scientific">Nocardia aurantiaca</name>
    <dbReference type="NCBI Taxonomy" id="2675850"/>
    <lineage>
        <taxon>Bacteria</taxon>
        <taxon>Bacillati</taxon>
        <taxon>Actinomycetota</taxon>
        <taxon>Actinomycetes</taxon>
        <taxon>Mycobacteriales</taxon>
        <taxon>Nocardiaceae</taxon>
        <taxon>Nocardia</taxon>
    </lineage>
</organism>
<name>A0A6I3L4U2_9NOCA</name>
<comment type="caution">
    <text evidence="1">The sequence shown here is derived from an EMBL/GenBank/DDBJ whole genome shotgun (WGS) entry which is preliminary data.</text>
</comment>
<dbReference type="RefSeq" id="WP_154791292.1">
    <property type="nucleotide sequence ID" value="NZ_WMBB01000017.1"/>
</dbReference>
<proteinExistence type="predicted"/>
<dbReference type="EMBL" id="WMBB01000017">
    <property type="protein sequence ID" value="MTE16867.1"/>
    <property type="molecule type" value="Genomic_DNA"/>
</dbReference>
<dbReference type="Proteomes" id="UP000432464">
    <property type="component" value="Unassembled WGS sequence"/>
</dbReference>
<sequence length="127" mass="14165">MSHPADPSPTERHRAARHAVDELGQARDDHALLRVRCGRSHHVATIFDTAIGAVYESSVGPHAHGHRDFVDEAHHAAHHGTRYVDMLDSDILAEDLVPAYCECGSYELSRNEMRRAIDEGRHTIQLS</sequence>